<name>A0ABU6QJG5_9FABA</name>
<reference evidence="2 3" key="1">
    <citation type="journal article" date="2023" name="Plants (Basel)">
        <title>Bridging the Gap: Combining Genomics and Transcriptomics Approaches to Understand Stylosanthes scabra, an Orphan Legume from the Brazilian Caatinga.</title>
        <authorList>
            <person name="Ferreira-Neto J.R.C."/>
            <person name="da Silva M.D."/>
            <person name="Binneck E."/>
            <person name="de Melo N.F."/>
            <person name="da Silva R.H."/>
            <person name="de Melo A.L.T.M."/>
            <person name="Pandolfi V."/>
            <person name="Bustamante F.O."/>
            <person name="Brasileiro-Vidal A.C."/>
            <person name="Benko-Iseppon A.M."/>
        </authorList>
    </citation>
    <scope>NUCLEOTIDE SEQUENCE [LARGE SCALE GENOMIC DNA]</scope>
    <source>
        <tissue evidence="2">Leaves</tissue>
    </source>
</reference>
<dbReference type="Gene3D" id="3.80.10.10">
    <property type="entry name" value="Ribonuclease Inhibitor"/>
    <property type="match status" value="1"/>
</dbReference>
<evidence type="ECO:0000313" key="2">
    <source>
        <dbReference type="EMBL" id="MED6112013.1"/>
    </source>
</evidence>
<dbReference type="Proteomes" id="UP001341840">
    <property type="component" value="Unassembled WGS sequence"/>
</dbReference>
<dbReference type="InterPro" id="IPR032675">
    <property type="entry name" value="LRR_dom_sf"/>
</dbReference>
<dbReference type="SMART" id="SM00256">
    <property type="entry name" value="FBOX"/>
    <property type="match status" value="1"/>
</dbReference>
<dbReference type="InterPro" id="IPR050232">
    <property type="entry name" value="FBL13/AtMIF1-like"/>
</dbReference>
<organism evidence="2 3">
    <name type="scientific">Stylosanthes scabra</name>
    <dbReference type="NCBI Taxonomy" id="79078"/>
    <lineage>
        <taxon>Eukaryota</taxon>
        <taxon>Viridiplantae</taxon>
        <taxon>Streptophyta</taxon>
        <taxon>Embryophyta</taxon>
        <taxon>Tracheophyta</taxon>
        <taxon>Spermatophyta</taxon>
        <taxon>Magnoliopsida</taxon>
        <taxon>eudicotyledons</taxon>
        <taxon>Gunneridae</taxon>
        <taxon>Pentapetalae</taxon>
        <taxon>rosids</taxon>
        <taxon>fabids</taxon>
        <taxon>Fabales</taxon>
        <taxon>Fabaceae</taxon>
        <taxon>Papilionoideae</taxon>
        <taxon>50 kb inversion clade</taxon>
        <taxon>dalbergioids sensu lato</taxon>
        <taxon>Dalbergieae</taxon>
        <taxon>Pterocarpus clade</taxon>
        <taxon>Stylosanthes</taxon>
    </lineage>
</organism>
<dbReference type="PANTHER" id="PTHR31900:SF30">
    <property type="entry name" value="SUPERFAMILY PROTEIN, PUTATIVE-RELATED"/>
    <property type="match status" value="1"/>
</dbReference>
<dbReference type="Pfam" id="PF00646">
    <property type="entry name" value="F-box"/>
    <property type="match status" value="1"/>
</dbReference>
<accession>A0ABU6QJG5</accession>
<dbReference type="SUPFAM" id="SSF52047">
    <property type="entry name" value="RNI-like"/>
    <property type="match status" value="1"/>
</dbReference>
<dbReference type="Pfam" id="PF08387">
    <property type="entry name" value="FBD"/>
    <property type="match status" value="1"/>
</dbReference>
<protein>
    <recommendedName>
        <fullName evidence="1">F-box domain-containing protein</fullName>
    </recommendedName>
</protein>
<dbReference type="SUPFAM" id="SSF81383">
    <property type="entry name" value="F-box domain"/>
    <property type="match status" value="1"/>
</dbReference>
<dbReference type="PROSITE" id="PS50181">
    <property type="entry name" value="FBOX"/>
    <property type="match status" value="1"/>
</dbReference>
<evidence type="ECO:0000259" key="1">
    <source>
        <dbReference type="PROSITE" id="PS50181"/>
    </source>
</evidence>
<dbReference type="PANTHER" id="PTHR31900">
    <property type="entry name" value="F-BOX/RNI SUPERFAMILY PROTEIN-RELATED"/>
    <property type="match status" value="1"/>
</dbReference>
<proteinExistence type="predicted"/>
<dbReference type="EMBL" id="JASCZI010000477">
    <property type="protein sequence ID" value="MED6112013.1"/>
    <property type="molecule type" value="Genomic_DNA"/>
</dbReference>
<dbReference type="InterPro" id="IPR055411">
    <property type="entry name" value="LRR_FXL15/At3g58940/PEG3-like"/>
</dbReference>
<feature type="domain" description="F-box" evidence="1">
    <location>
        <begin position="156"/>
        <end position="202"/>
    </location>
</feature>
<dbReference type="InterPro" id="IPR006566">
    <property type="entry name" value="FBD"/>
</dbReference>
<gene>
    <name evidence="2" type="ORF">PIB30_057768</name>
</gene>
<dbReference type="CDD" id="cd22160">
    <property type="entry name" value="F-box_AtFBL13-like"/>
    <property type="match status" value="1"/>
</dbReference>
<dbReference type="InterPro" id="IPR001810">
    <property type="entry name" value="F-box_dom"/>
</dbReference>
<evidence type="ECO:0000313" key="3">
    <source>
        <dbReference type="Proteomes" id="UP001341840"/>
    </source>
</evidence>
<dbReference type="InterPro" id="IPR036047">
    <property type="entry name" value="F-box-like_dom_sf"/>
</dbReference>
<keyword evidence="3" id="KW-1185">Reference proteome</keyword>
<dbReference type="InterPro" id="IPR053781">
    <property type="entry name" value="F-box_AtFBL13-like"/>
</dbReference>
<dbReference type="SMART" id="SM00579">
    <property type="entry name" value="FBD"/>
    <property type="match status" value="1"/>
</dbReference>
<sequence>MDLGNGMVCALLCGQESEHGVRQVLCISILTFTMHDNDGDLNIHAASPPPRQKRFLSVTALRRGAFNMDGYIHEDNSLLDAFICAQDPVAIMNSMFNSTMKLDLDKVPEEWYRRPEEAGSSGGTSGLISGGTSVAEKILLVLWPWFDPNPLCNLDDGIINTLPDSVLCHILSFLPTSTCVRTCILSRRWRHLGKDLQLFNLSCNLDREQGGHEIQEKLHMHFLTLANAVLVQRNPLHIRNLSMEYLPSYLDFNNDAVTGWVRAATGPHLEELRLRLWSGKSEWRFVVPPAMFISCPALVSLNLTGVTVDLTPEASSSIQLPSLKTLRLLLDSPDNVDRILSGCPLLETLHLTIQRFQHCSPKITALKIHVPSLKRLELMDCGDSGIVVFELDTPSVEYLYIRLYLPYYLRFSAFRSLLLERSTGESLLLAPTVHLPDFRNLSNLEIHFKFSISNTRLLFNMLDRCDTLHVLTIYKETEYWPAYSSSWKDLPANVPKCMVSHLSIVKFSSYCGNRGDLELIAYILQNGLVLTSVIIETNFKVDSDEHRQATQQFCDMPKGSNRCNLNVRVRTGKRSSLVPIMPKGEKKY</sequence>
<dbReference type="Pfam" id="PF24758">
    <property type="entry name" value="LRR_At5g56370"/>
    <property type="match status" value="1"/>
</dbReference>
<dbReference type="Gene3D" id="1.20.1280.50">
    <property type="match status" value="1"/>
</dbReference>
<comment type="caution">
    <text evidence="2">The sequence shown here is derived from an EMBL/GenBank/DDBJ whole genome shotgun (WGS) entry which is preliminary data.</text>
</comment>